<sequence length="93" mass="10048">MNAVDSGTTWPEAILILGIILAVLLLIGGAAATVLESRKMKVAGQQDADLRQLVGRYEQLAEKTLDAQQRTAADVSELRSRTASIEQILRTVD</sequence>
<dbReference type="EMBL" id="CADCTN010000176">
    <property type="protein sequence ID" value="CAA9257754.1"/>
    <property type="molecule type" value="Genomic_DNA"/>
</dbReference>
<organism evidence="2">
    <name type="scientific">uncultured Blastococcus sp</name>
    <dbReference type="NCBI Taxonomy" id="217144"/>
    <lineage>
        <taxon>Bacteria</taxon>
        <taxon>Bacillati</taxon>
        <taxon>Actinomycetota</taxon>
        <taxon>Actinomycetes</taxon>
        <taxon>Geodermatophilales</taxon>
        <taxon>Geodermatophilaceae</taxon>
        <taxon>Blastococcus</taxon>
        <taxon>environmental samples</taxon>
    </lineage>
</organism>
<evidence type="ECO:0000256" key="1">
    <source>
        <dbReference type="SAM" id="Phobius"/>
    </source>
</evidence>
<dbReference type="AlphaFoldDB" id="A0A6J4IS61"/>
<feature type="transmembrane region" description="Helical" evidence="1">
    <location>
        <begin position="13"/>
        <end position="35"/>
    </location>
</feature>
<gene>
    <name evidence="2" type="ORF">AVDCRST_MAG52-2472</name>
</gene>
<keyword evidence="1" id="KW-0472">Membrane</keyword>
<keyword evidence="1" id="KW-0812">Transmembrane</keyword>
<proteinExistence type="predicted"/>
<name>A0A6J4IS61_9ACTN</name>
<accession>A0A6J4IS61</accession>
<reference evidence="2" key="1">
    <citation type="submission" date="2020-02" db="EMBL/GenBank/DDBJ databases">
        <authorList>
            <person name="Meier V. D."/>
        </authorList>
    </citation>
    <scope>NUCLEOTIDE SEQUENCE</scope>
    <source>
        <strain evidence="2">AVDCRST_MAG52</strain>
    </source>
</reference>
<evidence type="ECO:0000313" key="2">
    <source>
        <dbReference type="EMBL" id="CAA9257754.1"/>
    </source>
</evidence>
<protein>
    <submittedName>
        <fullName evidence="2">Uncharacterized protein</fullName>
    </submittedName>
</protein>
<keyword evidence="1" id="KW-1133">Transmembrane helix</keyword>